<keyword evidence="1" id="KW-0472">Membrane</keyword>
<reference evidence="2 3" key="1">
    <citation type="journal article" date="2017" name="Int. J. Syst. Evol. Microbiol.">
        <title>Photobacterium alginatilyticum sp. nov., a marine bacterium isolated from bottom seawater.</title>
        <authorList>
            <person name="Wang X."/>
            <person name="Wang Y."/>
            <person name="Yang X."/>
            <person name="Sun H."/>
            <person name="Li B."/>
            <person name="Zhang X.H."/>
        </authorList>
    </citation>
    <scope>NUCLEOTIDE SEQUENCE [LARGE SCALE GENOMIC DNA]</scope>
    <source>
        <strain evidence="2 3">P03D4</strain>
    </source>
</reference>
<evidence type="ECO:0000313" key="2">
    <source>
        <dbReference type="EMBL" id="NBI56405.1"/>
    </source>
</evidence>
<accession>A0ABW9YRK0</accession>
<comment type="caution">
    <text evidence="2">The sequence shown here is derived from an EMBL/GenBank/DDBJ whole genome shotgun (WGS) entry which is preliminary data.</text>
</comment>
<protein>
    <submittedName>
        <fullName evidence="2">Uncharacterized protein</fullName>
    </submittedName>
</protein>
<gene>
    <name evidence="2" type="ORF">EIZ48_28545</name>
</gene>
<feature type="transmembrane region" description="Helical" evidence="1">
    <location>
        <begin position="66"/>
        <end position="87"/>
    </location>
</feature>
<evidence type="ECO:0000313" key="3">
    <source>
        <dbReference type="Proteomes" id="UP000738517"/>
    </source>
</evidence>
<name>A0ABW9YRK0_9GAMM</name>
<proteinExistence type="predicted"/>
<dbReference type="RefSeq" id="WP_160658749.1">
    <property type="nucleotide sequence ID" value="NZ_RSEJ01000141.1"/>
</dbReference>
<evidence type="ECO:0000256" key="1">
    <source>
        <dbReference type="SAM" id="Phobius"/>
    </source>
</evidence>
<dbReference type="Proteomes" id="UP000738517">
    <property type="component" value="Unassembled WGS sequence"/>
</dbReference>
<feature type="transmembrane region" description="Helical" evidence="1">
    <location>
        <begin position="107"/>
        <end position="130"/>
    </location>
</feature>
<feature type="transmembrane region" description="Helical" evidence="1">
    <location>
        <begin position="34"/>
        <end position="54"/>
    </location>
</feature>
<organism evidence="2 3">
    <name type="scientific">Photobacterium alginatilyticum</name>
    <dbReference type="NCBI Taxonomy" id="1775171"/>
    <lineage>
        <taxon>Bacteria</taxon>
        <taxon>Pseudomonadati</taxon>
        <taxon>Pseudomonadota</taxon>
        <taxon>Gammaproteobacteria</taxon>
        <taxon>Vibrionales</taxon>
        <taxon>Vibrionaceae</taxon>
        <taxon>Photobacterium</taxon>
    </lineage>
</organism>
<keyword evidence="3" id="KW-1185">Reference proteome</keyword>
<sequence length="140" mass="15549">MNKLIWSALAILLFSMSLVFLTFLHGDGGYLESLIVSCTLSAPLIIAFSVVAMFCRTAVKENHKLLCKMATGVFVFTALLHVFWNSFMLLDVVHKGGLGPAQGYSGLIMWFGSIKFAFFGAFSGIILHYISLWYKKLVAR</sequence>
<dbReference type="EMBL" id="RSEJ01000141">
    <property type="protein sequence ID" value="NBI56405.1"/>
    <property type="molecule type" value="Genomic_DNA"/>
</dbReference>
<keyword evidence="1" id="KW-0812">Transmembrane</keyword>
<keyword evidence="1" id="KW-1133">Transmembrane helix</keyword>